<sequence length="56" mass="6455">MARQRQRGIEKLVAVEIGHINRRFINCRFKRHKKTPFESGGHCNGIRAVAALILQK</sequence>
<name>F5NPR4_SHIFL</name>
<reference evidence="1 2" key="1">
    <citation type="submission" date="2011-04" db="EMBL/GenBank/DDBJ databases">
        <authorList>
            <person name="Rasko D."/>
            <person name="Redman J."/>
            <person name="Daugherty S.C."/>
            <person name="Tallon L."/>
            <person name="Sadzewicz L."/>
            <person name="Jones K."/>
            <person name="Santana-Cruz I."/>
            <person name="Liu X."/>
        </authorList>
    </citation>
    <scope>NUCLEOTIDE SEQUENCE [LARGE SCALE GENOMIC DNA]</scope>
    <source>
        <strain evidence="1 2">K-227</strain>
    </source>
</reference>
<dbReference type="Proteomes" id="UP000004520">
    <property type="component" value="Unassembled WGS sequence"/>
</dbReference>
<dbReference type="AlphaFoldDB" id="F5NPR4"/>
<gene>
    <name evidence="1" type="ORF">SFK227_0197</name>
</gene>
<evidence type="ECO:0000313" key="1">
    <source>
        <dbReference type="EMBL" id="EGK41075.1"/>
    </source>
</evidence>
<organism evidence="1 2">
    <name type="scientific">Shigella flexneri K-227</name>
    <dbReference type="NCBI Taxonomy" id="766147"/>
    <lineage>
        <taxon>Bacteria</taxon>
        <taxon>Pseudomonadati</taxon>
        <taxon>Pseudomonadota</taxon>
        <taxon>Gammaproteobacteria</taxon>
        <taxon>Enterobacterales</taxon>
        <taxon>Enterobacteriaceae</taxon>
        <taxon>Shigella</taxon>
    </lineage>
</organism>
<evidence type="ECO:0000313" key="2">
    <source>
        <dbReference type="Proteomes" id="UP000004520"/>
    </source>
</evidence>
<protein>
    <submittedName>
        <fullName evidence="1">Uncharacterized protein</fullName>
    </submittedName>
</protein>
<accession>F5NPR4</accession>
<proteinExistence type="predicted"/>
<dbReference type="EMBL" id="AFGY01000001">
    <property type="protein sequence ID" value="EGK41075.1"/>
    <property type="molecule type" value="Genomic_DNA"/>
</dbReference>
<comment type="caution">
    <text evidence="1">The sequence shown here is derived from an EMBL/GenBank/DDBJ whole genome shotgun (WGS) entry which is preliminary data.</text>
</comment>